<protein>
    <recommendedName>
        <fullName evidence="3">IS30 family transposase</fullName>
    </recommendedName>
</protein>
<comment type="caution">
    <text evidence="1">The sequence shown here is derived from an EMBL/GenBank/DDBJ whole genome shotgun (WGS) entry which is preliminary data.</text>
</comment>
<dbReference type="Proteomes" id="UP000648075">
    <property type="component" value="Unassembled WGS sequence"/>
</dbReference>
<organism evidence="1 2">
    <name type="scientific">Novosphingobium colocasiae</name>
    <dbReference type="NCBI Taxonomy" id="1256513"/>
    <lineage>
        <taxon>Bacteria</taxon>
        <taxon>Pseudomonadati</taxon>
        <taxon>Pseudomonadota</taxon>
        <taxon>Alphaproteobacteria</taxon>
        <taxon>Sphingomonadales</taxon>
        <taxon>Sphingomonadaceae</taxon>
        <taxon>Novosphingobium</taxon>
    </lineage>
</organism>
<dbReference type="InterPro" id="IPR012337">
    <property type="entry name" value="RNaseH-like_sf"/>
</dbReference>
<evidence type="ECO:0000313" key="1">
    <source>
        <dbReference type="EMBL" id="GGY92440.1"/>
    </source>
</evidence>
<dbReference type="AlphaFoldDB" id="A0A918UDN4"/>
<dbReference type="InterPro" id="IPR036397">
    <property type="entry name" value="RNaseH_sf"/>
</dbReference>
<name>A0A918UDN4_9SPHN</name>
<dbReference type="SUPFAM" id="SSF53098">
    <property type="entry name" value="Ribonuclease H-like"/>
    <property type="match status" value="1"/>
</dbReference>
<evidence type="ECO:0000313" key="2">
    <source>
        <dbReference type="Proteomes" id="UP000648075"/>
    </source>
</evidence>
<dbReference type="EMBL" id="BMZA01000001">
    <property type="protein sequence ID" value="GGY92440.1"/>
    <property type="molecule type" value="Genomic_DNA"/>
</dbReference>
<gene>
    <name evidence="1" type="ORF">GCM10011614_04040</name>
</gene>
<keyword evidence="2" id="KW-1185">Reference proteome</keyword>
<reference evidence="1" key="1">
    <citation type="journal article" date="2014" name="Int. J. Syst. Evol. Microbiol.">
        <title>Complete genome sequence of Corynebacterium casei LMG S-19264T (=DSM 44701T), isolated from a smear-ripened cheese.</title>
        <authorList>
            <consortium name="US DOE Joint Genome Institute (JGI-PGF)"/>
            <person name="Walter F."/>
            <person name="Albersmeier A."/>
            <person name="Kalinowski J."/>
            <person name="Ruckert C."/>
        </authorList>
    </citation>
    <scope>NUCLEOTIDE SEQUENCE</scope>
    <source>
        <strain evidence="1">KCTC 32255</strain>
    </source>
</reference>
<dbReference type="GO" id="GO:0003676">
    <property type="term" value="F:nucleic acid binding"/>
    <property type="evidence" value="ECO:0007669"/>
    <property type="project" value="InterPro"/>
</dbReference>
<evidence type="ECO:0008006" key="3">
    <source>
        <dbReference type="Google" id="ProtNLM"/>
    </source>
</evidence>
<accession>A0A918UDN4</accession>
<proteinExistence type="predicted"/>
<dbReference type="Gene3D" id="3.30.420.10">
    <property type="entry name" value="Ribonuclease H-like superfamily/Ribonuclease H"/>
    <property type="match status" value="1"/>
</dbReference>
<sequence>MLLRTPGPAFLIAHERHSRIALAVPQPRLKAQTVADCLANLLKPLAPELRQSITFDNGAEFTRHHQLASQLGINT</sequence>
<reference evidence="1" key="2">
    <citation type="submission" date="2020-09" db="EMBL/GenBank/DDBJ databases">
        <authorList>
            <person name="Sun Q."/>
            <person name="Kim S."/>
        </authorList>
    </citation>
    <scope>NUCLEOTIDE SEQUENCE</scope>
    <source>
        <strain evidence="1">KCTC 32255</strain>
    </source>
</reference>